<feature type="domain" description="AB hydrolase-1" evidence="2">
    <location>
        <begin position="23"/>
        <end position="292"/>
    </location>
</feature>
<evidence type="ECO:0000256" key="1">
    <source>
        <dbReference type="ARBA" id="ARBA00022801"/>
    </source>
</evidence>
<reference evidence="3 4" key="1">
    <citation type="submission" date="2020-02" db="EMBL/GenBank/DDBJ databases">
        <authorList>
            <person name="Chaudhuri R."/>
        </authorList>
    </citation>
    <scope>NUCLEOTIDE SEQUENCE [LARGE SCALE GENOMIC DNA]</scope>
    <source>
        <strain evidence="3">SFB21</strain>
    </source>
</reference>
<dbReference type="InterPro" id="IPR029058">
    <property type="entry name" value="AB_hydrolase_fold"/>
</dbReference>
<dbReference type="PANTHER" id="PTHR43798:SF31">
    <property type="entry name" value="AB HYDROLASE SUPERFAMILY PROTEIN YCLE"/>
    <property type="match status" value="1"/>
</dbReference>
<dbReference type="RefSeq" id="WP_174560554.1">
    <property type="nucleotide sequence ID" value="NZ_CADDTS010000048.1"/>
</dbReference>
<dbReference type="PANTHER" id="PTHR43798">
    <property type="entry name" value="MONOACYLGLYCEROL LIPASE"/>
    <property type="match status" value="1"/>
</dbReference>
<dbReference type="Proteomes" id="UP000489961">
    <property type="component" value="Unassembled WGS sequence"/>
</dbReference>
<name>A0A811GFU7_9GAMM</name>
<dbReference type="AlphaFoldDB" id="A0A811GFU7"/>
<dbReference type="EMBL" id="CADDTS010000048">
    <property type="protein sequence ID" value="CAB1221372.1"/>
    <property type="molecule type" value="Genomic_DNA"/>
</dbReference>
<dbReference type="GO" id="GO:0016787">
    <property type="term" value="F:hydrolase activity"/>
    <property type="evidence" value="ECO:0007669"/>
    <property type="project" value="UniProtKB-KW"/>
</dbReference>
<dbReference type="InterPro" id="IPR050266">
    <property type="entry name" value="AB_hydrolase_sf"/>
</dbReference>
<evidence type="ECO:0000313" key="4">
    <source>
        <dbReference type="Proteomes" id="UP000489961"/>
    </source>
</evidence>
<protein>
    <submittedName>
        <fullName evidence="3">2-succinyl-6-hydroxy-2, 4-cyclohexadiene-1-carboxylate synthase</fullName>
    </submittedName>
</protein>
<gene>
    <name evidence="3" type="ORF">SFB21_2764</name>
</gene>
<dbReference type="SUPFAM" id="SSF53474">
    <property type="entry name" value="alpha/beta-Hydrolases"/>
    <property type="match status" value="1"/>
</dbReference>
<evidence type="ECO:0000313" key="3">
    <source>
        <dbReference type="EMBL" id="CAB1221372.1"/>
    </source>
</evidence>
<keyword evidence="1" id="KW-0378">Hydrolase</keyword>
<organism evidence="3 4">
    <name type="scientific">Acinetobacter bouvetii</name>
    <dbReference type="NCBI Taxonomy" id="202951"/>
    <lineage>
        <taxon>Bacteria</taxon>
        <taxon>Pseudomonadati</taxon>
        <taxon>Pseudomonadota</taxon>
        <taxon>Gammaproteobacteria</taxon>
        <taxon>Moraxellales</taxon>
        <taxon>Moraxellaceae</taxon>
        <taxon>Acinetobacter</taxon>
    </lineage>
</organism>
<dbReference type="Pfam" id="PF12697">
    <property type="entry name" value="Abhydrolase_6"/>
    <property type="match status" value="1"/>
</dbReference>
<dbReference type="GO" id="GO:0016020">
    <property type="term" value="C:membrane"/>
    <property type="evidence" value="ECO:0007669"/>
    <property type="project" value="TreeGrafter"/>
</dbReference>
<accession>A0A811GFU7</accession>
<dbReference type="Gene3D" id="3.40.50.1820">
    <property type="entry name" value="alpha/beta hydrolase"/>
    <property type="match status" value="1"/>
</dbReference>
<dbReference type="InterPro" id="IPR000073">
    <property type="entry name" value="AB_hydrolase_1"/>
</dbReference>
<proteinExistence type="predicted"/>
<evidence type="ECO:0000259" key="2">
    <source>
        <dbReference type="Pfam" id="PF12697"/>
    </source>
</evidence>
<comment type="caution">
    <text evidence="3">The sequence shown here is derived from an EMBL/GenBank/DDBJ whole genome shotgun (WGS) entry which is preliminary data.</text>
</comment>
<sequence length="306" mass="35192">MPHYQMPDREQLFVRQFGQGKPVLVLSGLGMQSWQWLPFLYQHSKNHQFIIPDWRGFGGSQACAIPELDAISSHWRDIESLIAQLQLNQFSVIAYSMGATTAMHGMQYGHLQQKLTHYLHIDQTPKITVDDTWQYGLFSQQQPQFKQLLAEISQLLASQSQAQSLLDLESANRQQLLELWLEFIQLQASNKVAPLLFKMALKQPRLQSMILPIQRLDYLAWYVNNYLYHNEDYRESVARLACPSTFFIGQESRLYPAAGQKLIASSVQNSKQIIFEKSGHTPLLTEPLKFAREISAFLKSNATHKP</sequence>